<keyword evidence="3" id="KW-1185">Reference proteome</keyword>
<dbReference type="Proteomes" id="UP000461585">
    <property type="component" value="Unassembled WGS sequence"/>
</dbReference>
<dbReference type="RefSeq" id="WP_162369181.1">
    <property type="nucleotide sequence ID" value="NZ_JAAEEH010000002.1"/>
</dbReference>
<feature type="domain" description="Integrase catalytic" evidence="1">
    <location>
        <begin position="11"/>
        <end position="38"/>
    </location>
</feature>
<dbReference type="EMBL" id="JAAEEH010000002">
    <property type="protein sequence ID" value="NDL66460.1"/>
    <property type="molecule type" value="Genomic_DNA"/>
</dbReference>
<evidence type="ECO:0000313" key="3">
    <source>
        <dbReference type="Proteomes" id="UP000461585"/>
    </source>
</evidence>
<dbReference type="Pfam" id="PF13333">
    <property type="entry name" value="rve_2"/>
    <property type="match status" value="1"/>
</dbReference>
<evidence type="ECO:0000259" key="1">
    <source>
        <dbReference type="Pfam" id="PF13333"/>
    </source>
</evidence>
<dbReference type="AlphaFoldDB" id="A0A7X5HTV5"/>
<proteinExistence type="predicted"/>
<sequence>MSSSILRKAPELSDYVNWHNNIRIHSSLNYLTPVAFRNLEPKKVV</sequence>
<protein>
    <submittedName>
        <fullName evidence="2">IS3 family transposase</fullName>
    </submittedName>
</protein>
<comment type="caution">
    <text evidence="2">The sequence shown here is derived from an EMBL/GenBank/DDBJ whole genome shotgun (WGS) entry which is preliminary data.</text>
</comment>
<dbReference type="InterPro" id="IPR001584">
    <property type="entry name" value="Integrase_cat-core"/>
</dbReference>
<accession>A0A7X5HTV5</accession>
<name>A0A7X5HTV5_9FIRM</name>
<dbReference type="GO" id="GO:0015074">
    <property type="term" value="P:DNA integration"/>
    <property type="evidence" value="ECO:0007669"/>
    <property type="project" value="InterPro"/>
</dbReference>
<evidence type="ECO:0000313" key="2">
    <source>
        <dbReference type="EMBL" id="NDL66460.1"/>
    </source>
</evidence>
<gene>
    <name evidence="2" type="ORF">GXN74_01690</name>
</gene>
<reference evidence="2 3" key="1">
    <citation type="submission" date="2020-01" db="EMBL/GenBank/DDBJ databases">
        <title>Anaeroalcalibacter tamaniensis gen. nov., sp. nov., moderately halophilic strictly anaerobic fermenter bacterium from mud volcano of Taman peninsula.</title>
        <authorList>
            <person name="Frolova A."/>
            <person name="Merkel A.Y."/>
            <person name="Slobodkin A.I."/>
        </authorList>
    </citation>
    <scope>NUCLEOTIDE SEQUENCE [LARGE SCALE GENOMIC DNA]</scope>
    <source>
        <strain evidence="2 3">F-3ap</strain>
    </source>
</reference>
<organism evidence="2 3">
    <name type="scientific">Anaerotalea alkaliphila</name>
    <dbReference type="NCBI Taxonomy" id="2662126"/>
    <lineage>
        <taxon>Bacteria</taxon>
        <taxon>Bacillati</taxon>
        <taxon>Bacillota</taxon>
        <taxon>Clostridia</taxon>
        <taxon>Eubacteriales</taxon>
        <taxon>Anaerotalea</taxon>
    </lineage>
</organism>